<dbReference type="Proteomes" id="UP000236919">
    <property type="component" value="Unassembled WGS sequence"/>
</dbReference>
<dbReference type="PANTHER" id="PTHR30469:SF38">
    <property type="entry name" value="HLYD FAMILY SECRETION PROTEIN"/>
    <property type="match status" value="1"/>
</dbReference>
<keyword evidence="1" id="KW-0732">Signal</keyword>
<gene>
    <name evidence="2" type="ORF">CYD53_12459</name>
</gene>
<name>A0A2S4LVP1_9HYPH</name>
<dbReference type="PANTHER" id="PTHR30469">
    <property type="entry name" value="MULTIDRUG RESISTANCE PROTEIN MDTA"/>
    <property type="match status" value="1"/>
</dbReference>
<accession>A0A2S4LVP1</accession>
<dbReference type="Gene3D" id="2.40.30.170">
    <property type="match status" value="1"/>
</dbReference>
<dbReference type="Gene3D" id="2.40.50.100">
    <property type="match status" value="1"/>
</dbReference>
<evidence type="ECO:0000256" key="1">
    <source>
        <dbReference type="SAM" id="SignalP"/>
    </source>
</evidence>
<sequence>MKLSRFAAAASVALVLSFATAAGILMLTDSSQADADPQDGGSPIVAAARGRIEVEGGLSRILATRDGLIQEVLAVEGQHVEAGDVLAKLASRDAEFVAAAAEAGLKEAAARQAALETRRVVQARLLERIRRAAKEQAVSPQALDEAEAAMATLTGELRSAEAAVALAAAKRDGGLYELERRQVRAALPGRVARRSVKPGDVVSAAALTEMFVVIPDAPLVVRAEIQENFVRQVKPGMTAEIVSESDERTSSPGKVIRVSAFLDNRRSGESATERADVRVAETILRIDAPEAFLIGQRVYVRFRNP</sequence>
<feature type="chain" id="PRO_5015609049" evidence="1">
    <location>
        <begin position="22"/>
        <end position="305"/>
    </location>
</feature>
<dbReference type="GO" id="GO:0015562">
    <property type="term" value="F:efflux transmembrane transporter activity"/>
    <property type="evidence" value="ECO:0007669"/>
    <property type="project" value="TreeGrafter"/>
</dbReference>
<comment type="caution">
    <text evidence="2">The sequence shown here is derived from an EMBL/GenBank/DDBJ whole genome shotgun (WGS) entry which is preliminary data.</text>
</comment>
<evidence type="ECO:0000313" key="3">
    <source>
        <dbReference type="Proteomes" id="UP000236919"/>
    </source>
</evidence>
<dbReference type="AlphaFoldDB" id="A0A2S4LVP1"/>
<dbReference type="Gene3D" id="1.10.287.470">
    <property type="entry name" value="Helix hairpin bin"/>
    <property type="match status" value="1"/>
</dbReference>
<proteinExistence type="predicted"/>
<organism evidence="2 3">
    <name type="scientific">Bosea psychrotolerans</name>
    <dbReference type="NCBI Taxonomy" id="1871628"/>
    <lineage>
        <taxon>Bacteria</taxon>
        <taxon>Pseudomonadati</taxon>
        <taxon>Pseudomonadota</taxon>
        <taxon>Alphaproteobacteria</taxon>
        <taxon>Hyphomicrobiales</taxon>
        <taxon>Boseaceae</taxon>
        <taxon>Bosea</taxon>
    </lineage>
</organism>
<feature type="signal peptide" evidence="1">
    <location>
        <begin position="1"/>
        <end position="21"/>
    </location>
</feature>
<dbReference type="EMBL" id="PQFZ01000024">
    <property type="protein sequence ID" value="POR46531.1"/>
    <property type="molecule type" value="Genomic_DNA"/>
</dbReference>
<dbReference type="SUPFAM" id="SSF111369">
    <property type="entry name" value="HlyD-like secretion proteins"/>
    <property type="match status" value="1"/>
</dbReference>
<evidence type="ECO:0000313" key="2">
    <source>
        <dbReference type="EMBL" id="POR46531.1"/>
    </source>
</evidence>
<dbReference type="RefSeq" id="WP_103721068.1">
    <property type="nucleotide sequence ID" value="NZ_PQFZ01000024.1"/>
</dbReference>
<keyword evidence="3" id="KW-1185">Reference proteome</keyword>
<dbReference type="GO" id="GO:1990281">
    <property type="term" value="C:efflux pump complex"/>
    <property type="evidence" value="ECO:0007669"/>
    <property type="project" value="TreeGrafter"/>
</dbReference>
<protein>
    <submittedName>
        <fullName evidence="2">CusB/HlyD membrane fusion family barrel-sandwich protein</fullName>
    </submittedName>
</protein>
<reference evidence="2 3" key="1">
    <citation type="submission" date="2018-01" db="EMBL/GenBank/DDBJ databases">
        <title>Genomic Encyclopedia of Type Strains, Phase III (KMG-III): the genomes of soil and plant-associated and newly described type strains.</title>
        <authorList>
            <person name="Whitman W."/>
        </authorList>
    </citation>
    <scope>NUCLEOTIDE SEQUENCE [LARGE SCALE GENOMIC DNA]</scope>
    <source>
        <strain evidence="2 3">1131</strain>
    </source>
</reference>
<dbReference type="OrthoDB" id="8794034at2"/>